<dbReference type="EMBL" id="CP044331">
    <property type="protein sequence ID" value="QGM97820.1"/>
    <property type="molecule type" value="Genomic_DNA"/>
</dbReference>
<keyword evidence="1" id="KW-0812">Transmembrane</keyword>
<name>A0A6B8MAY4_9HYPH</name>
<keyword evidence="3" id="KW-0808">Transferase</keyword>
<feature type="transmembrane region" description="Helical" evidence="1">
    <location>
        <begin position="339"/>
        <end position="361"/>
    </location>
</feature>
<dbReference type="RefSeq" id="WP_016918215.1">
    <property type="nucleotide sequence ID" value="NZ_CP044331.1"/>
</dbReference>
<keyword evidence="4" id="KW-1185">Reference proteome</keyword>
<feature type="transmembrane region" description="Helical" evidence="1">
    <location>
        <begin position="306"/>
        <end position="327"/>
    </location>
</feature>
<feature type="transmembrane region" description="Helical" evidence="1">
    <location>
        <begin position="45"/>
        <end position="76"/>
    </location>
</feature>
<dbReference type="AlphaFoldDB" id="A0A6B8MAY4"/>
<keyword evidence="3" id="KW-0012">Acyltransferase</keyword>
<proteinExistence type="predicted"/>
<reference evidence="3 4" key="1">
    <citation type="submission" date="2019-09" db="EMBL/GenBank/DDBJ databases">
        <title>Isolation and complete genome sequencing of Methylocystis species.</title>
        <authorList>
            <person name="Rumah B.L."/>
            <person name="Stead C.E."/>
            <person name="Stevens B.C."/>
            <person name="Minton N.P."/>
            <person name="Grosse-Honebrink A."/>
            <person name="Zhang Y."/>
        </authorList>
    </citation>
    <scope>NUCLEOTIDE SEQUENCE [LARGE SCALE GENOMIC DNA]</scope>
    <source>
        <strain evidence="3 4">BRCS2</strain>
    </source>
</reference>
<feature type="domain" description="Acyltransferase 3" evidence="2">
    <location>
        <begin position="9"/>
        <end position="351"/>
    </location>
</feature>
<keyword evidence="1" id="KW-0472">Membrane</keyword>
<feature type="transmembrane region" description="Helical" evidence="1">
    <location>
        <begin position="262"/>
        <end position="285"/>
    </location>
</feature>
<feature type="transmembrane region" description="Helical" evidence="1">
    <location>
        <begin position="134"/>
        <end position="155"/>
    </location>
</feature>
<evidence type="ECO:0000256" key="1">
    <source>
        <dbReference type="SAM" id="Phobius"/>
    </source>
</evidence>
<feature type="transmembrane region" description="Helical" evidence="1">
    <location>
        <begin position="238"/>
        <end position="256"/>
    </location>
</feature>
<feature type="transmembrane region" description="Helical" evidence="1">
    <location>
        <begin position="167"/>
        <end position="187"/>
    </location>
</feature>
<evidence type="ECO:0000259" key="2">
    <source>
        <dbReference type="Pfam" id="PF01757"/>
    </source>
</evidence>
<dbReference type="InterPro" id="IPR002656">
    <property type="entry name" value="Acyl_transf_3_dom"/>
</dbReference>
<organism evidence="3 4">
    <name type="scientific">Methylocystis parvus</name>
    <dbReference type="NCBI Taxonomy" id="134"/>
    <lineage>
        <taxon>Bacteria</taxon>
        <taxon>Pseudomonadati</taxon>
        <taxon>Pseudomonadota</taxon>
        <taxon>Alphaproteobacteria</taxon>
        <taxon>Hyphomicrobiales</taxon>
        <taxon>Methylocystaceae</taxon>
        <taxon>Methylocystis</taxon>
    </lineage>
</organism>
<dbReference type="KEGG" id="mpar:F7D14_10310"/>
<evidence type="ECO:0000313" key="3">
    <source>
        <dbReference type="EMBL" id="QGM97820.1"/>
    </source>
</evidence>
<dbReference type="Proteomes" id="UP000422569">
    <property type="component" value="Chromosome"/>
</dbReference>
<dbReference type="Pfam" id="PF01757">
    <property type="entry name" value="Acyl_transf_3"/>
    <property type="match status" value="1"/>
</dbReference>
<sequence>MPFLLSQLIEAARWMGALAVLTLHVNNMFVNQADIMSAPHAPPAYVWWFFTGTAMGHQAVVGFFVLSGWLVGGGALARMAAGQAYLRDYFIHRFARVYVVLIPTLLLTLALDSLGRVLFADSGVYDWPTFKGHFSTGLFLAGLLNLQSLLVDTFGTNGPLWSLACEFWYYVAFPLLMLPFARVYGFGWRAAGFSLGLALVAGLSSPANWFLFGFAIWAIGAFATRAPRPLIRGRWPSLALLVAVIAAIRLVVRGPLLEAHPALGLAADLAAALSFANLLVVFRDAPQTGFAALRATLHKPLADFSFSLYAIHMPIVIFARAFIGHVMGRDWATQLATGANYAVAIAVAILAVASAYGFSLLTEAKTGAARRAIGAALDRMAPPPLAVEAPPLPGGRTAARNGEV</sequence>
<dbReference type="GO" id="GO:0016747">
    <property type="term" value="F:acyltransferase activity, transferring groups other than amino-acyl groups"/>
    <property type="evidence" value="ECO:0007669"/>
    <property type="project" value="InterPro"/>
</dbReference>
<gene>
    <name evidence="3" type="ORF">F7D14_10310</name>
</gene>
<keyword evidence="1" id="KW-1133">Transmembrane helix</keyword>
<protein>
    <submittedName>
        <fullName evidence="3">Acyltransferase</fullName>
    </submittedName>
</protein>
<accession>A0A6B8MAY4</accession>
<evidence type="ECO:0000313" key="4">
    <source>
        <dbReference type="Proteomes" id="UP000422569"/>
    </source>
</evidence>
<feature type="transmembrane region" description="Helical" evidence="1">
    <location>
        <begin position="97"/>
        <end position="114"/>
    </location>
</feature>